<sequence>MLITEDIYIKFLDKCPDIKLLKKIHCRLIIDGNLVSASHIALKLMKAYSESRQIAVTRQLFNEFPQKDVVFFNVMIRSYVNNEFYEKALGMYRSMFKFNINPDHFTVPQVLKACSVSENLWVGLQTHVAVLKKGLHSNLYVGNGLITMYGKCNRLVEGRKVFDEMPSRDVVSWNAMVAAYAQNQMFNDALEYLREKRAFLVMGFGVIVCLFILLGFNNMKCSLGEIGTASSYEPPYTPTRCNGNQADQFPLGNLFVSVSEGLWDNGAACGRRYRLKCLSGNNKPCKGGTIDVKVVDFCSKRPCPSTVVLSSDAFSAISKSQTGKINVEYVEI</sequence>
<dbReference type="EMBL" id="CM042013">
    <property type="protein sequence ID" value="KAI3737920.1"/>
    <property type="molecule type" value="Genomic_DNA"/>
</dbReference>
<organism evidence="1 2">
    <name type="scientific">Cichorium intybus</name>
    <name type="common">Chicory</name>
    <dbReference type="NCBI Taxonomy" id="13427"/>
    <lineage>
        <taxon>Eukaryota</taxon>
        <taxon>Viridiplantae</taxon>
        <taxon>Streptophyta</taxon>
        <taxon>Embryophyta</taxon>
        <taxon>Tracheophyta</taxon>
        <taxon>Spermatophyta</taxon>
        <taxon>Magnoliopsida</taxon>
        <taxon>eudicotyledons</taxon>
        <taxon>Gunneridae</taxon>
        <taxon>Pentapetalae</taxon>
        <taxon>asterids</taxon>
        <taxon>campanulids</taxon>
        <taxon>Asterales</taxon>
        <taxon>Asteraceae</taxon>
        <taxon>Cichorioideae</taxon>
        <taxon>Cichorieae</taxon>
        <taxon>Cichoriinae</taxon>
        <taxon>Cichorium</taxon>
    </lineage>
</organism>
<evidence type="ECO:0000313" key="2">
    <source>
        <dbReference type="Proteomes" id="UP001055811"/>
    </source>
</evidence>
<reference evidence="1 2" key="2">
    <citation type="journal article" date="2022" name="Mol. Ecol. Resour.">
        <title>The genomes of chicory, endive, great burdock and yacon provide insights into Asteraceae paleo-polyploidization history and plant inulin production.</title>
        <authorList>
            <person name="Fan W."/>
            <person name="Wang S."/>
            <person name="Wang H."/>
            <person name="Wang A."/>
            <person name="Jiang F."/>
            <person name="Liu H."/>
            <person name="Zhao H."/>
            <person name="Xu D."/>
            <person name="Zhang Y."/>
        </authorList>
    </citation>
    <scope>NUCLEOTIDE SEQUENCE [LARGE SCALE GENOMIC DNA]</scope>
    <source>
        <strain evidence="2">cv. Punajuju</strain>
        <tissue evidence="1">Leaves</tissue>
    </source>
</reference>
<gene>
    <name evidence="1" type="ORF">L2E82_27936</name>
</gene>
<protein>
    <submittedName>
        <fullName evidence="1">Uncharacterized protein</fullName>
    </submittedName>
</protein>
<comment type="caution">
    <text evidence="1">The sequence shown here is derived from an EMBL/GenBank/DDBJ whole genome shotgun (WGS) entry which is preliminary data.</text>
</comment>
<name>A0ACB9CUI6_CICIN</name>
<evidence type="ECO:0000313" key="1">
    <source>
        <dbReference type="EMBL" id="KAI3737920.1"/>
    </source>
</evidence>
<keyword evidence="2" id="KW-1185">Reference proteome</keyword>
<dbReference type="Proteomes" id="UP001055811">
    <property type="component" value="Linkage Group LG05"/>
</dbReference>
<proteinExistence type="predicted"/>
<accession>A0ACB9CUI6</accession>
<reference evidence="2" key="1">
    <citation type="journal article" date="2022" name="Mol. Ecol. Resour.">
        <title>The genomes of chicory, endive, great burdock and yacon provide insights into Asteraceae palaeo-polyploidization history and plant inulin production.</title>
        <authorList>
            <person name="Fan W."/>
            <person name="Wang S."/>
            <person name="Wang H."/>
            <person name="Wang A."/>
            <person name="Jiang F."/>
            <person name="Liu H."/>
            <person name="Zhao H."/>
            <person name="Xu D."/>
            <person name="Zhang Y."/>
        </authorList>
    </citation>
    <scope>NUCLEOTIDE SEQUENCE [LARGE SCALE GENOMIC DNA]</scope>
    <source>
        <strain evidence="2">cv. Punajuju</strain>
    </source>
</reference>